<evidence type="ECO:0000256" key="5">
    <source>
        <dbReference type="SAM" id="MobiDB-lite"/>
    </source>
</evidence>
<sequence length="722" mass="76862">MPQHYPFTAIVGCEPDALDPMGLSLVLSTISPQVGGVLVRGQKGTAKSTAVRALAEVLPRISVYDGDRFSIDPDDPQAISPDGPFTAESARHERPVRLVELPVGATEDRVLGSLHLQSALSAGEVSYEPGLLARAHRGILYVDEVNLLHDHLVDLLLDAAAMGRSTVERDGISVSHQARFVLIGTMNPEEGELRPQLLDRFGLTVEVSAPNEHAARAAVVRRRMAFDSDPTAFIAAHAADEAALSARIADAQQRLGAVRLGDAALLKIAEVCAAFEVDGLRADIVTARTAIAHAAWCGRASVTREDIRQAALLALPHRRRRNPFDAPGMDEELLDQILGDDELPPDEPHKPDEPGPEDPEQGEATDPQGDLPQGDGQGKAPEGGPDQEPPAVDQPRDTPENSSDVNPPEQDLPAPPPTGAVPETVVQAGTPSPRPRTFTVRGLGEGAAGRRSRAITSSGRRVGARRPESGPGSLHLVETLRAAAGEQPRRRALQPPTPEPVEGLDIRAEDLRLAVREGREANLVLFCVDASGSMAARKRMVQVKTAILSLLLDAYRRRDKVGLVTFRGQGAELALPPTRSIDIAAARLDEIPAGGRTPLAEGLLETARVLRREQLRDPQLRPLLVLVTDGRATAGAGAVDRSRQAADFVAGLGISTVVIDGEQGPLRLGLARQLATRMGAEHVPVDEVTADGLTRTVRSQLPLSHPAPSTHSSSSRSPSTSR</sequence>
<dbReference type="SUPFAM" id="SSF52540">
    <property type="entry name" value="P-loop containing nucleoside triphosphate hydrolases"/>
    <property type="match status" value="1"/>
</dbReference>
<dbReference type="SMART" id="SM00382">
    <property type="entry name" value="AAA"/>
    <property type="match status" value="1"/>
</dbReference>
<dbReference type="InterPro" id="IPR041702">
    <property type="entry name" value="BchD/ChlD_VWA"/>
</dbReference>
<dbReference type="PANTHER" id="PTHR35023">
    <property type="entry name" value="CHELATASE-RELATED"/>
    <property type="match status" value="1"/>
</dbReference>
<dbReference type="PANTHER" id="PTHR35023:SF1">
    <property type="entry name" value="MG-PROTOPORPHYRIN IX CHELATASE"/>
    <property type="match status" value="1"/>
</dbReference>
<dbReference type="Proteomes" id="UP000275749">
    <property type="component" value="Unassembled WGS sequence"/>
</dbReference>
<evidence type="ECO:0000256" key="4">
    <source>
        <dbReference type="ARBA" id="ARBA00030759"/>
    </source>
</evidence>
<evidence type="ECO:0000256" key="2">
    <source>
        <dbReference type="ARBA" id="ARBA00022741"/>
    </source>
</evidence>
<dbReference type="InterPro" id="IPR027417">
    <property type="entry name" value="P-loop_NTPase"/>
</dbReference>
<comment type="similarity">
    <text evidence="1">Belongs to the Mg-chelatase subunits D/I family.</text>
</comment>
<protein>
    <recommendedName>
        <fullName evidence="4">Mg-protoporphyrin IX chelatase</fullName>
    </recommendedName>
</protein>
<dbReference type="InterPro" id="IPR002035">
    <property type="entry name" value="VWF_A"/>
</dbReference>
<reference evidence="7 8" key="1">
    <citation type="submission" date="2018-11" db="EMBL/GenBank/DDBJ databases">
        <title>Sequencing the genomes of 1000 actinobacteria strains.</title>
        <authorList>
            <person name="Klenk H.-P."/>
        </authorList>
    </citation>
    <scope>NUCLEOTIDE SEQUENCE [LARGE SCALE GENOMIC DNA]</scope>
    <source>
        <strain evidence="7 8">DSM 10546</strain>
    </source>
</reference>
<dbReference type="CDD" id="cd01451">
    <property type="entry name" value="vWA_Magnesium_chelatase"/>
    <property type="match status" value="1"/>
</dbReference>
<evidence type="ECO:0000313" key="7">
    <source>
        <dbReference type="EMBL" id="ROR55011.1"/>
    </source>
</evidence>
<dbReference type="Pfam" id="PF13519">
    <property type="entry name" value="VWA_2"/>
    <property type="match status" value="1"/>
</dbReference>
<comment type="caution">
    <text evidence="7">The sequence shown here is derived from an EMBL/GenBank/DDBJ whole genome shotgun (WGS) entry which is preliminary data.</text>
</comment>
<dbReference type="InterPro" id="IPR041628">
    <property type="entry name" value="ChlI/MoxR_AAA_lid"/>
</dbReference>
<dbReference type="InterPro" id="IPR003593">
    <property type="entry name" value="AAA+_ATPase"/>
</dbReference>
<gene>
    <name evidence="7" type="ORF">EDD41_2254</name>
</gene>
<dbReference type="Gene3D" id="3.40.50.410">
    <property type="entry name" value="von Willebrand factor, type A domain"/>
    <property type="match status" value="1"/>
</dbReference>
<dbReference type="AlphaFoldDB" id="A0A3N1ZVY1"/>
<feature type="region of interest" description="Disordered" evidence="5">
    <location>
        <begin position="700"/>
        <end position="722"/>
    </location>
</feature>
<dbReference type="Pfam" id="PF01078">
    <property type="entry name" value="Mg_chelatase"/>
    <property type="match status" value="1"/>
</dbReference>
<feature type="compositionally biased region" description="Low complexity" evidence="5">
    <location>
        <begin position="701"/>
        <end position="722"/>
    </location>
</feature>
<dbReference type="Gene3D" id="3.40.50.300">
    <property type="entry name" value="P-loop containing nucleotide triphosphate hydrolases"/>
    <property type="match status" value="1"/>
</dbReference>
<dbReference type="InterPro" id="IPR000523">
    <property type="entry name" value="Mg_chelatse_chII-like_cat_dom"/>
</dbReference>
<feature type="compositionally biased region" description="Acidic residues" evidence="5">
    <location>
        <begin position="354"/>
        <end position="363"/>
    </location>
</feature>
<evidence type="ECO:0000256" key="3">
    <source>
        <dbReference type="ARBA" id="ARBA00022840"/>
    </source>
</evidence>
<evidence type="ECO:0000313" key="8">
    <source>
        <dbReference type="Proteomes" id="UP000275749"/>
    </source>
</evidence>
<name>A0A3N1ZVY1_9ACTN</name>
<dbReference type="RefSeq" id="WP_170165342.1">
    <property type="nucleotide sequence ID" value="NZ_RKHG01000001.1"/>
</dbReference>
<dbReference type="GO" id="GO:0005524">
    <property type="term" value="F:ATP binding"/>
    <property type="evidence" value="ECO:0007669"/>
    <property type="project" value="UniProtKB-KW"/>
</dbReference>
<dbReference type="Pfam" id="PF17863">
    <property type="entry name" value="AAA_lid_2"/>
    <property type="match status" value="1"/>
</dbReference>
<feature type="domain" description="VWFA" evidence="6">
    <location>
        <begin position="523"/>
        <end position="701"/>
    </location>
</feature>
<evidence type="ECO:0000259" key="6">
    <source>
        <dbReference type="PROSITE" id="PS50234"/>
    </source>
</evidence>
<dbReference type="EMBL" id="RKHG01000001">
    <property type="protein sequence ID" value="ROR55011.1"/>
    <property type="molecule type" value="Genomic_DNA"/>
</dbReference>
<evidence type="ECO:0000256" key="1">
    <source>
        <dbReference type="ARBA" id="ARBA00005799"/>
    </source>
</evidence>
<keyword evidence="3" id="KW-0067">ATP-binding</keyword>
<accession>A0A3N1ZVY1</accession>
<dbReference type="SMART" id="SM00327">
    <property type="entry name" value="VWA"/>
    <property type="match status" value="1"/>
</dbReference>
<keyword evidence="2" id="KW-0547">Nucleotide-binding</keyword>
<dbReference type="Gene3D" id="1.10.8.80">
    <property type="entry name" value="Magnesium chelatase subunit I, C-Terminal domain"/>
    <property type="match status" value="1"/>
</dbReference>
<dbReference type="SUPFAM" id="SSF53300">
    <property type="entry name" value="vWA-like"/>
    <property type="match status" value="1"/>
</dbReference>
<proteinExistence type="inferred from homology"/>
<organism evidence="7 8">
    <name type="scientific">Luteococcus japonicus</name>
    <dbReference type="NCBI Taxonomy" id="33984"/>
    <lineage>
        <taxon>Bacteria</taxon>
        <taxon>Bacillati</taxon>
        <taxon>Actinomycetota</taxon>
        <taxon>Actinomycetes</taxon>
        <taxon>Propionibacteriales</taxon>
        <taxon>Propionibacteriaceae</taxon>
        <taxon>Luteococcus</taxon>
    </lineage>
</organism>
<dbReference type="PROSITE" id="PS50234">
    <property type="entry name" value="VWFA"/>
    <property type="match status" value="1"/>
</dbReference>
<feature type="region of interest" description="Disordered" evidence="5">
    <location>
        <begin position="339"/>
        <end position="472"/>
    </location>
</feature>
<dbReference type="InterPro" id="IPR052989">
    <property type="entry name" value="Mg-chelatase_DI-like"/>
</dbReference>
<dbReference type="InterPro" id="IPR036465">
    <property type="entry name" value="vWFA_dom_sf"/>
</dbReference>